<organism evidence="1 2">
    <name type="scientific">Marisediminitalea aggregata</name>
    <dbReference type="NCBI Taxonomy" id="634436"/>
    <lineage>
        <taxon>Bacteria</taxon>
        <taxon>Pseudomonadati</taxon>
        <taxon>Pseudomonadota</taxon>
        <taxon>Gammaproteobacteria</taxon>
        <taxon>Alteromonadales</taxon>
        <taxon>Alteromonadaceae</taxon>
        <taxon>Marisediminitalea</taxon>
    </lineage>
</organism>
<dbReference type="PANTHER" id="PTHR47328">
    <property type="match status" value="1"/>
</dbReference>
<accession>A0A1M5JI65</accession>
<dbReference type="PANTHER" id="PTHR47328:SF1">
    <property type="entry name" value="RUTC FAMILY PROTEIN YOAB"/>
    <property type="match status" value="1"/>
</dbReference>
<dbReference type="EMBL" id="FQWD01000003">
    <property type="protein sequence ID" value="SHG40242.1"/>
    <property type="molecule type" value="Genomic_DNA"/>
</dbReference>
<dbReference type="Pfam" id="PF01042">
    <property type="entry name" value="Ribonuc_L-PSP"/>
    <property type="match status" value="1"/>
</dbReference>
<dbReference type="InterPro" id="IPR035959">
    <property type="entry name" value="RutC-like_sf"/>
</dbReference>
<dbReference type="STRING" id="634436.SAMN05216361_2109"/>
<proteinExistence type="predicted"/>
<dbReference type="InterPro" id="IPR035709">
    <property type="entry name" value="YoaB-like"/>
</dbReference>
<dbReference type="Gene3D" id="3.30.1330.40">
    <property type="entry name" value="RutC-like"/>
    <property type="match status" value="1"/>
</dbReference>
<keyword evidence="2" id="KW-1185">Reference proteome</keyword>
<dbReference type="Proteomes" id="UP000184520">
    <property type="component" value="Unassembled WGS sequence"/>
</dbReference>
<dbReference type="InterPro" id="IPR006175">
    <property type="entry name" value="YjgF/YER057c/UK114"/>
</dbReference>
<dbReference type="SUPFAM" id="SSF55298">
    <property type="entry name" value="YjgF-like"/>
    <property type="match status" value="1"/>
</dbReference>
<dbReference type="RefSeq" id="WP_073322059.1">
    <property type="nucleotide sequence ID" value="NZ_FQWD01000003.1"/>
</dbReference>
<dbReference type="CDD" id="cd06150">
    <property type="entry name" value="YjgF_YER057c_UK114_like_2"/>
    <property type="match status" value="1"/>
</dbReference>
<dbReference type="AlphaFoldDB" id="A0A1M5JI65"/>
<dbReference type="OrthoDB" id="6899345at2"/>
<reference evidence="2" key="1">
    <citation type="submission" date="2016-11" db="EMBL/GenBank/DDBJ databases">
        <authorList>
            <person name="Varghese N."/>
            <person name="Submissions S."/>
        </authorList>
    </citation>
    <scope>NUCLEOTIDE SEQUENCE [LARGE SCALE GENOMIC DNA]</scope>
    <source>
        <strain evidence="2">CGMCC 1.8995</strain>
    </source>
</reference>
<sequence>MKIHRINPTRRWSEITVFNGIANFVEVPECEGITDIEGQVEQVFKQAEDMLALIGSDKSRILTVTIYITDFANVERLNAVWDNWFDEGTAPSRACVKVELADPDWLVEMAFTAAAGEDYLP</sequence>
<evidence type="ECO:0000313" key="1">
    <source>
        <dbReference type="EMBL" id="SHG40242.1"/>
    </source>
</evidence>
<name>A0A1M5JI65_9ALTE</name>
<protein>
    <submittedName>
        <fullName evidence="1">Enamine deaminase RidA, house cleaning of reactive enamine intermediates, YjgF/YER057c/UK114 family</fullName>
    </submittedName>
</protein>
<evidence type="ECO:0000313" key="2">
    <source>
        <dbReference type="Proteomes" id="UP000184520"/>
    </source>
</evidence>
<gene>
    <name evidence="1" type="ORF">SAMN05216361_2109</name>
</gene>